<dbReference type="EMBL" id="JAWDJX010000011">
    <property type="protein sequence ID" value="KAK3054583.1"/>
    <property type="molecule type" value="Genomic_DNA"/>
</dbReference>
<evidence type="ECO:0000313" key="4">
    <source>
        <dbReference type="Proteomes" id="UP001271007"/>
    </source>
</evidence>
<feature type="region of interest" description="Disordered" evidence="1">
    <location>
        <begin position="228"/>
        <end position="264"/>
    </location>
</feature>
<organism evidence="3 4">
    <name type="scientific">Extremus antarcticus</name>
    <dbReference type="NCBI Taxonomy" id="702011"/>
    <lineage>
        <taxon>Eukaryota</taxon>
        <taxon>Fungi</taxon>
        <taxon>Dikarya</taxon>
        <taxon>Ascomycota</taxon>
        <taxon>Pezizomycotina</taxon>
        <taxon>Dothideomycetes</taxon>
        <taxon>Dothideomycetidae</taxon>
        <taxon>Mycosphaerellales</taxon>
        <taxon>Extremaceae</taxon>
        <taxon>Extremus</taxon>
    </lineage>
</organism>
<protein>
    <recommendedName>
        <fullName evidence="2">DUF7053 domain-containing protein</fullName>
    </recommendedName>
</protein>
<dbReference type="PANTHER" id="PTHR38117">
    <property type="entry name" value="NACHT AND WD40 DOMAIN PROTEIN"/>
    <property type="match status" value="1"/>
</dbReference>
<reference evidence="3" key="1">
    <citation type="submission" date="2023-04" db="EMBL/GenBank/DDBJ databases">
        <title>Black Yeasts Isolated from many extreme environments.</title>
        <authorList>
            <person name="Coleine C."/>
            <person name="Stajich J.E."/>
            <person name="Selbmann L."/>
        </authorList>
    </citation>
    <scope>NUCLEOTIDE SEQUENCE</scope>
    <source>
        <strain evidence="3">CCFEE 5312</strain>
    </source>
</reference>
<evidence type="ECO:0000259" key="2">
    <source>
        <dbReference type="Pfam" id="PF23155"/>
    </source>
</evidence>
<comment type="caution">
    <text evidence="3">The sequence shown here is derived from an EMBL/GenBank/DDBJ whole genome shotgun (WGS) entry which is preliminary data.</text>
</comment>
<dbReference type="InterPro" id="IPR055481">
    <property type="entry name" value="DUF7053"/>
</dbReference>
<feature type="compositionally biased region" description="Polar residues" evidence="1">
    <location>
        <begin position="240"/>
        <end position="264"/>
    </location>
</feature>
<feature type="region of interest" description="Disordered" evidence="1">
    <location>
        <begin position="323"/>
        <end position="347"/>
    </location>
</feature>
<feature type="domain" description="DUF7053" evidence="2">
    <location>
        <begin position="1"/>
        <end position="141"/>
    </location>
</feature>
<feature type="compositionally biased region" description="Polar residues" evidence="1">
    <location>
        <begin position="326"/>
        <end position="338"/>
    </location>
</feature>
<evidence type="ECO:0000256" key="1">
    <source>
        <dbReference type="SAM" id="MobiDB-lite"/>
    </source>
</evidence>
<dbReference type="Pfam" id="PF23155">
    <property type="entry name" value="DUF7053"/>
    <property type="match status" value="1"/>
</dbReference>
<keyword evidence="4" id="KW-1185">Reference proteome</keyword>
<name>A0AAJ0DIL0_9PEZI</name>
<feature type="compositionally biased region" description="Polar residues" evidence="1">
    <location>
        <begin position="169"/>
        <end position="180"/>
    </location>
</feature>
<accession>A0AAJ0DIL0</accession>
<feature type="region of interest" description="Disordered" evidence="1">
    <location>
        <begin position="159"/>
        <end position="180"/>
    </location>
</feature>
<dbReference type="Proteomes" id="UP001271007">
    <property type="component" value="Unassembled WGS sequence"/>
</dbReference>
<gene>
    <name evidence="3" type="ORF">LTR09_004312</name>
</gene>
<proteinExistence type="predicted"/>
<dbReference type="PANTHER" id="PTHR38117:SF2">
    <property type="entry name" value="NACHT AND WD40 DOMAIN PROTEIN"/>
    <property type="match status" value="1"/>
</dbReference>
<sequence length="365" mass="39862">MIELNPLVIAFTATTAPPNATADELAYMTWYEITDSIQYIPGTSVKGQVTYKGGFYNLPDGLQTHVFSPGGVDLLAKWSVGGNVPGELREPVELGIDKPRDGLYLREDVELRCNVLLTSFIKRNLKKGHAVLVQKLLEKAESIPQARGQLERPDTFRSAKSDTGVARYSHTQTATPPYSDTRLVANTSQEPNNLAFRRSGTVCNCTGEKHIISCPNYTRIYKPPALYTEPPQHAYPTPQPQSSTAHSPALNFTNTPPSTYPTEDSSALLLRDAGATNQPYMSSLHPASHSNAASNSRPWEVNSGQAIASTALKTYCSGEIAEKSRSGANGRQPSQAHQTMAVELEGDPESAARYYNYQARMSELP</sequence>
<dbReference type="AlphaFoldDB" id="A0AAJ0DIL0"/>
<feature type="region of interest" description="Disordered" evidence="1">
    <location>
        <begin position="278"/>
        <end position="298"/>
    </location>
</feature>
<feature type="compositionally biased region" description="Low complexity" evidence="1">
    <location>
        <begin position="282"/>
        <end position="296"/>
    </location>
</feature>
<evidence type="ECO:0000313" key="3">
    <source>
        <dbReference type="EMBL" id="KAK3054583.1"/>
    </source>
</evidence>